<evidence type="ECO:0000256" key="3">
    <source>
        <dbReference type="ARBA" id="ARBA00022448"/>
    </source>
</evidence>
<dbReference type="PANTHER" id="PTHR42751">
    <property type="entry name" value="SODIUM/HYDROGEN EXCHANGER FAMILY/TRKA DOMAIN PROTEIN"/>
    <property type="match status" value="1"/>
</dbReference>
<gene>
    <name evidence="10" type="primary">ybaL</name>
    <name evidence="10" type="ORF">RFN28_02425</name>
</gene>
<dbReference type="EMBL" id="JAVIIW010000002">
    <property type="protein sequence ID" value="MDX8477332.1"/>
    <property type="molecule type" value="Genomic_DNA"/>
</dbReference>
<evidence type="ECO:0000256" key="1">
    <source>
        <dbReference type="ARBA" id="ARBA00004141"/>
    </source>
</evidence>
<comment type="similarity">
    <text evidence="2">Belongs to the monovalent cation:proton antiporter 2 (CPA2) transporter (TC 2.A.37) family.</text>
</comment>
<dbReference type="RefSeq" id="WP_320285776.1">
    <property type="nucleotide sequence ID" value="NZ_JAVIIW010000002.1"/>
</dbReference>
<accession>A0ABU4XRH7</accession>
<dbReference type="InterPro" id="IPR006153">
    <property type="entry name" value="Cation/H_exchanger_TM"/>
</dbReference>
<dbReference type="InterPro" id="IPR003148">
    <property type="entry name" value="RCK_N"/>
</dbReference>
<feature type="transmembrane region" description="Helical" evidence="8">
    <location>
        <begin position="316"/>
        <end position="338"/>
    </location>
</feature>
<feature type="transmembrane region" description="Helical" evidence="8">
    <location>
        <begin position="194"/>
        <end position="217"/>
    </location>
</feature>
<keyword evidence="5 8" id="KW-1133">Transmembrane helix</keyword>
<evidence type="ECO:0000256" key="7">
    <source>
        <dbReference type="SAM" id="MobiDB-lite"/>
    </source>
</evidence>
<feature type="transmembrane region" description="Helical" evidence="8">
    <location>
        <begin position="116"/>
        <end position="137"/>
    </location>
</feature>
<dbReference type="Gene3D" id="1.20.1530.20">
    <property type="match status" value="1"/>
</dbReference>
<name>A0ABU4XRH7_9HYPH</name>
<feature type="compositionally biased region" description="Low complexity" evidence="7">
    <location>
        <begin position="415"/>
        <end position="428"/>
    </location>
</feature>
<dbReference type="Gene3D" id="3.40.50.720">
    <property type="entry name" value="NAD(P)-binding Rossmann-like Domain"/>
    <property type="match status" value="1"/>
</dbReference>
<evidence type="ECO:0000256" key="2">
    <source>
        <dbReference type="ARBA" id="ARBA00005551"/>
    </source>
</evidence>
<feature type="transmembrane region" description="Helical" evidence="8">
    <location>
        <begin position="33"/>
        <end position="51"/>
    </location>
</feature>
<feature type="transmembrane region" description="Helical" evidence="8">
    <location>
        <begin position="6"/>
        <end position="26"/>
    </location>
</feature>
<dbReference type="Pfam" id="PF02254">
    <property type="entry name" value="TrkA_N"/>
    <property type="match status" value="1"/>
</dbReference>
<keyword evidence="11" id="KW-1185">Reference proteome</keyword>
<evidence type="ECO:0000256" key="4">
    <source>
        <dbReference type="ARBA" id="ARBA00022692"/>
    </source>
</evidence>
<feature type="transmembrane region" description="Helical" evidence="8">
    <location>
        <begin position="237"/>
        <end position="254"/>
    </location>
</feature>
<proteinExistence type="inferred from homology"/>
<evidence type="ECO:0000256" key="8">
    <source>
        <dbReference type="SAM" id="Phobius"/>
    </source>
</evidence>
<evidence type="ECO:0000313" key="10">
    <source>
        <dbReference type="EMBL" id="MDX8477332.1"/>
    </source>
</evidence>
<feature type="transmembrane region" description="Helical" evidence="8">
    <location>
        <begin position="379"/>
        <end position="398"/>
    </location>
</feature>
<evidence type="ECO:0000256" key="5">
    <source>
        <dbReference type="ARBA" id="ARBA00022989"/>
    </source>
</evidence>
<dbReference type="Pfam" id="PF00999">
    <property type="entry name" value="Na_H_Exchanger"/>
    <property type="match status" value="1"/>
</dbReference>
<feature type="transmembrane region" description="Helical" evidence="8">
    <location>
        <begin position="345"/>
        <end position="367"/>
    </location>
</feature>
<dbReference type="PANTHER" id="PTHR42751:SF1">
    <property type="entry name" value="CATION_PROTON ANTIPORTER YBAL-RELATED"/>
    <property type="match status" value="1"/>
</dbReference>
<keyword evidence="3" id="KW-0813">Transport</keyword>
<dbReference type="SUPFAM" id="SSF51735">
    <property type="entry name" value="NAD(P)-binding Rossmann-fold domains"/>
    <property type="match status" value="1"/>
</dbReference>
<evidence type="ECO:0000256" key="6">
    <source>
        <dbReference type="ARBA" id="ARBA00023136"/>
    </source>
</evidence>
<keyword evidence="6 8" id="KW-0472">Membrane</keyword>
<feature type="transmembrane region" description="Helical" evidence="8">
    <location>
        <begin position="149"/>
        <end position="174"/>
    </location>
</feature>
<dbReference type="InterPro" id="IPR036291">
    <property type="entry name" value="NAD(P)-bd_dom_sf"/>
</dbReference>
<evidence type="ECO:0000259" key="9">
    <source>
        <dbReference type="PROSITE" id="PS51201"/>
    </source>
</evidence>
<feature type="transmembrane region" description="Helical" evidence="8">
    <location>
        <begin position="89"/>
        <end position="110"/>
    </location>
</feature>
<feature type="transmembrane region" description="Helical" evidence="8">
    <location>
        <begin position="63"/>
        <end position="82"/>
    </location>
</feature>
<evidence type="ECO:0000313" key="11">
    <source>
        <dbReference type="Proteomes" id="UP001287059"/>
    </source>
</evidence>
<keyword evidence="4 8" id="KW-0812">Transmembrane</keyword>
<dbReference type="PROSITE" id="PS51201">
    <property type="entry name" value="RCK_N"/>
    <property type="match status" value="1"/>
</dbReference>
<comment type="subcellular location">
    <subcellularLocation>
        <location evidence="1">Membrane</location>
        <topology evidence="1">Multi-pass membrane protein</topology>
    </subcellularLocation>
</comment>
<dbReference type="InterPro" id="IPR038770">
    <property type="entry name" value="Na+/solute_symporter_sf"/>
</dbReference>
<sequence>MPHDTPLIATIVAGLGLAFVFGALANRFRIPPLVGYLVAGVLVGPNTPGFVADAGLANELAEIGVILLMFGVGLHFSLKDLLSVRAIAVPGAVVQIGFATLLGVGLAWLLGWSLGAGLVFGLALSVASTVVLLRAMQERRLIETERGRIAVGWLIVEDLAMVLALVLLPALAGVLGGQPQAVDHSSLLSLPASYGIWGVVGVTLAKVAAFVVVMLVVGRRVIPWTLHYVAHTGSRELFRLSVLAIALGVAFGAAKLFGVSLALGAFFAGMIMSESELSHRAAEESLPLRDAFSVLFFVSVGMLFDPFSLLSNGLPILATLAIIVIGKSLAAFVIVIAFRHPIATALMISASLAQIGEFSFILAELGVGLKLLPEQGRDLILAGAILSILLNPLMFIFVDRMKPWLEKRAGKAAAPEEAGPIGPATAPGQVASVTASEKEDGPPLRTAQTDHSILIGYGRVGSLVGAALKQAALPFLVIEDAQKTLAKLKADGIETVAGNAADADVFSSANPEGATRLILAIPNAFEAGQIVLRARAANPAISVIARAHSDAEVEHLKGLGADTVIMGEREIARGIVEEVIGRKPPAAEPSAA</sequence>
<reference evidence="10 11" key="1">
    <citation type="submission" date="2023-08" db="EMBL/GenBank/DDBJ databases">
        <title>Implementing the SeqCode for naming new Mesorhizobium species isolated from Vachellia karroo root nodules.</title>
        <authorList>
            <person name="Van Lill M."/>
        </authorList>
    </citation>
    <scope>NUCLEOTIDE SEQUENCE [LARGE SCALE GENOMIC DNA]</scope>
    <source>
        <strain evidence="10 11">VK24D</strain>
    </source>
</reference>
<organism evidence="10 11">
    <name type="scientific">Mesorhizobium album</name>
    <dbReference type="NCBI Taxonomy" id="3072314"/>
    <lineage>
        <taxon>Bacteria</taxon>
        <taxon>Pseudomonadati</taxon>
        <taxon>Pseudomonadota</taxon>
        <taxon>Alphaproteobacteria</taxon>
        <taxon>Hyphomicrobiales</taxon>
        <taxon>Phyllobacteriaceae</taxon>
        <taxon>Mesorhizobium</taxon>
    </lineage>
</organism>
<comment type="caution">
    <text evidence="10">The sequence shown here is derived from an EMBL/GenBank/DDBJ whole genome shotgun (WGS) entry which is preliminary data.</text>
</comment>
<feature type="region of interest" description="Disordered" evidence="7">
    <location>
        <begin position="415"/>
        <end position="446"/>
    </location>
</feature>
<dbReference type="NCBIfam" id="NF007950">
    <property type="entry name" value="PRK10669.1"/>
    <property type="match status" value="1"/>
</dbReference>
<feature type="domain" description="RCK N-terminal" evidence="9">
    <location>
        <begin position="449"/>
        <end position="566"/>
    </location>
</feature>
<protein>
    <submittedName>
        <fullName evidence="10">YbaL family putative K(+) efflux transporter</fullName>
    </submittedName>
</protein>
<dbReference type="Proteomes" id="UP001287059">
    <property type="component" value="Unassembled WGS sequence"/>
</dbReference>